<evidence type="ECO:0000313" key="2">
    <source>
        <dbReference type="EMBL" id="MDI3418357.1"/>
    </source>
</evidence>
<protein>
    <submittedName>
        <fullName evidence="2">Uncharacterized protein</fullName>
    </submittedName>
</protein>
<reference evidence="2 3" key="1">
    <citation type="submission" date="2023-05" db="EMBL/GenBank/DDBJ databases">
        <title>Draft genome sequence of Streptomyces sp. B-S-A12 isolated from a cave soil in Thailand.</title>
        <authorList>
            <person name="Chamroensaksri N."/>
            <person name="Muangham S."/>
        </authorList>
    </citation>
    <scope>NUCLEOTIDE SEQUENCE [LARGE SCALE GENOMIC DNA]</scope>
    <source>
        <strain evidence="2 3">B-S-A12</strain>
    </source>
</reference>
<comment type="caution">
    <text evidence="2">The sequence shown here is derived from an EMBL/GenBank/DDBJ whole genome shotgun (WGS) entry which is preliminary data.</text>
</comment>
<name>A0ABT6SRX0_9ACTN</name>
<evidence type="ECO:0000256" key="1">
    <source>
        <dbReference type="SAM" id="MobiDB-lite"/>
    </source>
</evidence>
<evidence type="ECO:0000313" key="3">
    <source>
        <dbReference type="Proteomes" id="UP001237105"/>
    </source>
</evidence>
<organism evidence="2 3">
    <name type="scientific">Streptomyces luteolus</name>
    <dbReference type="NCBI Taxonomy" id="3043615"/>
    <lineage>
        <taxon>Bacteria</taxon>
        <taxon>Bacillati</taxon>
        <taxon>Actinomycetota</taxon>
        <taxon>Actinomycetes</taxon>
        <taxon>Kitasatosporales</taxon>
        <taxon>Streptomycetaceae</taxon>
        <taxon>Streptomyces</taxon>
    </lineage>
</organism>
<keyword evidence="3" id="KW-1185">Reference proteome</keyword>
<feature type="region of interest" description="Disordered" evidence="1">
    <location>
        <begin position="52"/>
        <end position="95"/>
    </location>
</feature>
<feature type="compositionally biased region" description="Basic residues" evidence="1">
    <location>
        <begin position="79"/>
        <end position="89"/>
    </location>
</feature>
<gene>
    <name evidence="2" type="ORF">QIT00_07240</name>
</gene>
<dbReference type="EMBL" id="JASCIS010000005">
    <property type="protein sequence ID" value="MDI3418357.1"/>
    <property type="molecule type" value="Genomic_DNA"/>
</dbReference>
<sequence>MRIMRSHLICLGCRHAFKKASPVPVPCPTCRVPMIDAGEQLAVPPRRDLDGWYANAKRSPTGPAVPSRKFSPTPTPGPKKGKGEHRRLPRILPWV</sequence>
<accession>A0ABT6SRX0</accession>
<proteinExistence type="predicted"/>
<dbReference type="RefSeq" id="WP_282534267.1">
    <property type="nucleotide sequence ID" value="NZ_JASCIS010000005.1"/>
</dbReference>
<dbReference type="Proteomes" id="UP001237105">
    <property type="component" value="Unassembled WGS sequence"/>
</dbReference>